<gene>
    <name evidence="1" type="ORF">H6G94_01580</name>
</gene>
<organism evidence="1 2">
    <name type="scientific">Nostoc punctiforme FACHB-252</name>
    <dbReference type="NCBI Taxonomy" id="1357509"/>
    <lineage>
        <taxon>Bacteria</taxon>
        <taxon>Bacillati</taxon>
        <taxon>Cyanobacteriota</taxon>
        <taxon>Cyanophyceae</taxon>
        <taxon>Nostocales</taxon>
        <taxon>Nostocaceae</taxon>
        <taxon>Nostoc</taxon>
    </lineage>
</organism>
<keyword evidence="2" id="KW-1185">Reference proteome</keyword>
<dbReference type="Pfam" id="PF08872">
    <property type="entry name" value="KGK"/>
    <property type="match status" value="1"/>
</dbReference>
<accession>A0ABR8H2E3</accession>
<sequence length="102" mass="11579">MIDGFEILNHDEVVSIEPDTFNKLNIAKTFKVRDLIAAIKDYIGAENTNEADLYTQGLNCEVLQFSTQGWKKGKVRLALEFCPEGSESPLEEIFQKLKQVEN</sequence>
<proteinExistence type="predicted"/>
<dbReference type="RefSeq" id="WP_185564408.1">
    <property type="nucleotide sequence ID" value="NZ_JACJTC010000001.1"/>
</dbReference>
<evidence type="ECO:0000313" key="1">
    <source>
        <dbReference type="EMBL" id="MBD2609975.1"/>
    </source>
</evidence>
<protein>
    <submittedName>
        <fullName evidence="1">KGK domain-containing protein</fullName>
    </submittedName>
</protein>
<dbReference type="Proteomes" id="UP000606396">
    <property type="component" value="Unassembled WGS sequence"/>
</dbReference>
<evidence type="ECO:0000313" key="2">
    <source>
        <dbReference type="Proteomes" id="UP000606396"/>
    </source>
</evidence>
<name>A0ABR8H2E3_NOSPU</name>
<dbReference type="EMBL" id="JACJTC010000001">
    <property type="protein sequence ID" value="MBD2609975.1"/>
    <property type="molecule type" value="Genomic_DNA"/>
</dbReference>
<dbReference type="InterPro" id="IPR014971">
    <property type="entry name" value="KGK"/>
</dbReference>
<comment type="caution">
    <text evidence="1">The sequence shown here is derived from an EMBL/GenBank/DDBJ whole genome shotgun (WGS) entry which is preliminary data.</text>
</comment>
<reference evidence="1 2" key="1">
    <citation type="journal article" date="2020" name="ISME J.">
        <title>Comparative genomics reveals insights into cyanobacterial evolution and habitat adaptation.</title>
        <authorList>
            <person name="Chen M.Y."/>
            <person name="Teng W.K."/>
            <person name="Zhao L."/>
            <person name="Hu C.X."/>
            <person name="Zhou Y.K."/>
            <person name="Han B.P."/>
            <person name="Song L.R."/>
            <person name="Shu W.S."/>
        </authorList>
    </citation>
    <scope>NUCLEOTIDE SEQUENCE [LARGE SCALE GENOMIC DNA]</scope>
    <source>
        <strain evidence="1 2">FACHB-252</strain>
    </source>
</reference>